<sequence>MHLWWEGCKRVVCKTSKGRRDSLLEHGVRWTVGHEQHTWRMRGFIRGEMVGYKMDEAKKCILTSIIESLWVYEKNVSLHELPCCT</sequence>
<organism evidence="2">
    <name type="scientific">Rhizophora mucronata</name>
    <name type="common">Asiatic mangrove</name>
    <dbReference type="NCBI Taxonomy" id="61149"/>
    <lineage>
        <taxon>Eukaryota</taxon>
        <taxon>Viridiplantae</taxon>
        <taxon>Streptophyta</taxon>
        <taxon>Embryophyta</taxon>
        <taxon>Tracheophyta</taxon>
        <taxon>Spermatophyta</taxon>
        <taxon>Magnoliopsida</taxon>
        <taxon>eudicotyledons</taxon>
        <taxon>Gunneridae</taxon>
        <taxon>Pentapetalae</taxon>
        <taxon>rosids</taxon>
        <taxon>fabids</taxon>
        <taxon>Malpighiales</taxon>
        <taxon>Rhizophoraceae</taxon>
        <taxon>Rhizophora</taxon>
    </lineage>
</organism>
<dbReference type="EMBL" id="GGEC01021675">
    <property type="protein sequence ID" value="MBX02159.1"/>
    <property type="molecule type" value="Transcribed_RNA"/>
</dbReference>
<dbReference type="AlphaFoldDB" id="A0A2P2K8S2"/>
<protein>
    <submittedName>
        <fullName evidence="2">Prolyl 4-hydroxylase 1</fullName>
    </submittedName>
    <submittedName>
        <fullName evidence="1">Putative prolyl 4-hydroxylase</fullName>
    </submittedName>
</protein>
<evidence type="ECO:0000313" key="1">
    <source>
        <dbReference type="EMBL" id="MBX02157.1"/>
    </source>
</evidence>
<reference evidence="2" key="1">
    <citation type="submission" date="2018-02" db="EMBL/GenBank/DDBJ databases">
        <title>Rhizophora mucronata_Transcriptome.</title>
        <authorList>
            <person name="Meera S.P."/>
            <person name="Sreeshan A."/>
            <person name="Augustine A."/>
        </authorList>
    </citation>
    <scope>NUCLEOTIDE SEQUENCE</scope>
    <source>
        <tissue evidence="2">Leaf</tissue>
    </source>
</reference>
<dbReference type="EMBL" id="GGEC01021673">
    <property type="protein sequence ID" value="MBX02157.1"/>
    <property type="molecule type" value="Transcribed_RNA"/>
</dbReference>
<name>A0A2P2K8S2_RHIMU</name>
<accession>A0A2P2K8S2</accession>
<evidence type="ECO:0000313" key="2">
    <source>
        <dbReference type="EMBL" id="MBX02159.1"/>
    </source>
</evidence>
<proteinExistence type="predicted"/>